<dbReference type="GO" id="GO:0019478">
    <property type="term" value="P:D-amino acid catabolic process"/>
    <property type="evidence" value="ECO:0007669"/>
    <property type="project" value="InterPro"/>
</dbReference>
<dbReference type="EMBL" id="DTCM01000010">
    <property type="protein sequence ID" value="HGL40195.1"/>
    <property type="molecule type" value="Genomic_DNA"/>
</dbReference>
<dbReference type="Gene3D" id="3.40.630.50">
    <property type="entry name" value="AF0625-like"/>
    <property type="match status" value="1"/>
</dbReference>
<dbReference type="InterPro" id="IPR018033">
    <property type="entry name" value="Deacylase_DtdA_archaea"/>
</dbReference>
<evidence type="ECO:0000256" key="4">
    <source>
        <dbReference type="ARBA" id="ARBA00033425"/>
    </source>
</evidence>
<name>A0A7C4E364_CALS0</name>
<accession>A0A7C4E364</accession>
<evidence type="ECO:0000256" key="3">
    <source>
        <dbReference type="ARBA" id="ARBA00022833"/>
    </source>
</evidence>
<evidence type="ECO:0000256" key="1">
    <source>
        <dbReference type="ARBA" id="ARBA00022723"/>
    </source>
</evidence>
<dbReference type="InterPro" id="IPR007508">
    <property type="entry name" value="DtdA"/>
</dbReference>
<keyword evidence="1" id="KW-0479">Metal-binding</keyword>
<dbReference type="PANTHER" id="PTHR34667:SF1">
    <property type="entry name" value="D-AMINOACYL-TRNA DEACYLASE"/>
    <property type="match status" value="1"/>
</dbReference>
<evidence type="ECO:0000313" key="5">
    <source>
        <dbReference type="EMBL" id="HGL40195.1"/>
    </source>
</evidence>
<dbReference type="PIRSF" id="PIRSF016210">
    <property type="entry name" value="UCP016210"/>
    <property type="match status" value="1"/>
</dbReference>
<dbReference type="SUPFAM" id="SSF142535">
    <property type="entry name" value="AF0625-like"/>
    <property type="match status" value="1"/>
</dbReference>
<dbReference type="AlphaFoldDB" id="A0A7C4E364"/>
<evidence type="ECO:0000313" key="6">
    <source>
        <dbReference type="EMBL" id="HGN90806.1"/>
    </source>
</evidence>
<dbReference type="PANTHER" id="PTHR34667">
    <property type="entry name" value="D-AMINOACYL-TRNA DEACYLASE"/>
    <property type="match status" value="1"/>
</dbReference>
<dbReference type="GO" id="GO:0051499">
    <property type="term" value="F:D-aminoacyl-tRNA deacylase activity"/>
    <property type="evidence" value="ECO:0007669"/>
    <property type="project" value="InterPro"/>
</dbReference>
<reference evidence="6" key="1">
    <citation type="journal article" date="2020" name="mSystems">
        <title>Genome- and Community-Level Interaction Insights into Carbon Utilization and Element Cycling Functions of Hydrothermarchaeota in Hydrothermal Sediment.</title>
        <authorList>
            <person name="Zhou Z."/>
            <person name="Liu Y."/>
            <person name="Xu W."/>
            <person name="Pan J."/>
            <person name="Luo Z.H."/>
            <person name="Li M."/>
        </authorList>
    </citation>
    <scope>NUCLEOTIDE SEQUENCE [LARGE SCALE GENOMIC DNA]</scope>
    <source>
        <strain evidence="6">SpSt-613</strain>
        <strain evidence="5">SpSt-669</strain>
    </source>
</reference>
<organism evidence="6">
    <name type="scientific">Caldiarchaeum subterraneum</name>
    <dbReference type="NCBI Taxonomy" id="311458"/>
    <lineage>
        <taxon>Archaea</taxon>
        <taxon>Nitrososphaerota</taxon>
        <taxon>Candidatus Caldarchaeales</taxon>
        <taxon>Candidatus Caldarchaeaceae</taxon>
        <taxon>Candidatus Caldarchaeum</taxon>
    </lineage>
</organism>
<dbReference type="Gene3D" id="3.40.50.10700">
    <property type="entry name" value="AF0625-like"/>
    <property type="match status" value="1"/>
</dbReference>
<protein>
    <recommendedName>
        <fullName evidence="4">D-tyrosyl-tRNA(Tyr) deacylase</fullName>
    </recommendedName>
</protein>
<keyword evidence="3" id="KW-0862">Zinc</keyword>
<dbReference type="Pfam" id="PF04414">
    <property type="entry name" value="tRNA_deacylase"/>
    <property type="match status" value="1"/>
</dbReference>
<sequence>MLRKAVMLSLEDTAAVEILRILVENYGFDESGGKIFQKNGVPIICLDKSMLYADDEVASLEADLVIVPSKHVSETGRRCLLVHSTGNWGASALYGGKPKQLSATSAAAVYKALIELRQAVENSGLRDVEVGMEATHHGPYSEKPLIFVEVGSDIGAWRDTKMAEAAAEAVHQLCFGGETNLPEPAVGFGGGHYPRDILKPVFTGSYMVGHVASKHHFPLDEEVIRQAFQRTVEQPRTALIDWDGLRSEHRTTLTRILSNYGVDVVKV</sequence>
<dbReference type="GO" id="GO:0046872">
    <property type="term" value="F:metal ion binding"/>
    <property type="evidence" value="ECO:0007669"/>
    <property type="project" value="UniProtKB-KW"/>
</dbReference>
<gene>
    <name evidence="6" type="ORF">ENT82_06755</name>
    <name evidence="5" type="ORF">ENU43_00785</name>
</gene>
<comment type="caution">
    <text evidence="6">The sequence shown here is derived from an EMBL/GenBank/DDBJ whole genome shotgun (WGS) entry which is preliminary data.</text>
</comment>
<dbReference type="EMBL" id="DTAD01000073">
    <property type="protein sequence ID" value="HGN90806.1"/>
    <property type="molecule type" value="Genomic_DNA"/>
</dbReference>
<keyword evidence="2" id="KW-0378">Hydrolase</keyword>
<proteinExistence type="predicted"/>
<evidence type="ECO:0000256" key="2">
    <source>
        <dbReference type="ARBA" id="ARBA00022801"/>
    </source>
</evidence>